<feature type="transmembrane region" description="Helical" evidence="6">
    <location>
        <begin position="65"/>
        <end position="86"/>
    </location>
</feature>
<feature type="transmembrane region" description="Helical" evidence="6">
    <location>
        <begin position="182"/>
        <end position="201"/>
    </location>
</feature>
<sequence>MNRRATLLFAGLGLAWGIPYMLIKVAGEELAPSVLVLARTGTAALLLVPMTLLSPRDRAALPAVLRRWPAVVGYTVTEVVFPWLFLNRAEQTLPSSTAAILISAVPLAGILIALATHRAEGLGARGGLGLLLGTAGVAALVGLDLSGSDLGAVAEMGVVVLGYAIGPVILARALGDLPGLPVVAVSIALSALIYVPIVLLGPGLPTEVPSARVLGAVAVLAVVCTAAAFLLLFALIGELGPVRATTIVYVNPVIAVIGGALFLGEHLTAWTLLGLALVLAGSYLVNGTPRRAEPVAVREAPSGAVVVH</sequence>
<dbReference type="RefSeq" id="WP_214158252.1">
    <property type="nucleotide sequence ID" value="NZ_JAHBAY010000010.1"/>
</dbReference>
<feature type="transmembrane region" description="Helical" evidence="6">
    <location>
        <begin position="213"/>
        <end position="235"/>
    </location>
</feature>
<reference evidence="8 9" key="1">
    <citation type="submission" date="2021-05" db="EMBL/GenBank/DDBJ databases">
        <title>Kineosporia and Streptomyces sp. nov. two new marine actinobacteria isolated from Coral.</title>
        <authorList>
            <person name="Buangrab K."/>
            <person name="Sutthacheep M."/>
            <person name="Yeemin T."/>
            <person name="Harunari E."/>
            <person name="Igarashi Y."/>
            <person name="Kanchanasin P."/>
            <person name="Tanasupawat S."/>
            <person name="Phongsopitanun W."/>
        </authorList>
    </citation>
    <scope>NUCLEOTIDE SEQUENCE [LARGE SCALE GENOMIC DNA]</scope>
    <source>
        <strain evidence="8 9">J2-2</strain>
    </source>
</reference>
<evidence type="ECO:0000256" key="3">
    <source>
        <dbReference type="ARBA" id="ARBA00022692"/>
    </source>
</evidence>
<dbReference type="InterPro" id="IPR000620">
    <property type="entry name" value="EamA_dom"/>
</dbReference>
<feature type="transmembrane region" description="Helical" evidence="6">
    <location>
        <begin position="98"/>
        <end position="116"/>
    </location>
</feature>
<organism evidence="8 9">
    <name type="scientific">Kineosporia corallincola</name>
    <dbReference type="NCBI Taxonomy" id="2835133"/>
    <lineage>
        <taxon>Bacteria</taxon>
        <taxon>Bacillati</taxon>
        <taxon>Actinomycetota</taxon>
        <taxon>Actinomycetes</taxon>
        <taxon>Kineosporiales</taxon>
        <taxon>Kineosporiaceae</taxon>
        <taxon>Kineosporia</taxon>
    </lineage>
</organism>
<comment type="caution">
    <text evidence="8">The sequence shown here is derived from an EMBL/GenBank/DDBJ whole genome shotgun (WGS) entry which is preliminary data.</text>
</comment>
<evidence type="ECO:0000256" key="6">
    <source>
        <dbReference type="SAM" id="Phobius"/>
    </source>
</evidence>
<dbReference type="PANTHER" id="PTHR32322:SF2">
    <property type="entry name" value="EAMA DOMAIN-CONTAINING PROTEIN"/>
    <property type="match status" value="1"/>
</dbReference>
<keyword evidence="9" id="KW-1185">Reference proteome</keyword>
<dbReference type="EMBL" id="JAHBAY010000010">
    <property type="protein sequence ID" value="MBT0771886.1"/>
    <property type="molecule type" value="Genomic_DNA"/>
</dbReference>
<evidence type="ECO:0000256" key="1">
    <source>
        <dbReference type="ARBA" id="ARBA00004141"/>
    </source>
</evidence>
<keyword evidence="4 6" id="KW-1133">Transmembrane helix</keyword>
<gene>
    <name evidence="8" type="ORF">KIH74_23290</name>
</gene>
<evidence type="ECO:0000259" key="7">
    <source>
        <dbReference type="Pfam" id="PF00892"/>
    </source>
</evidence>
<feature type="transmembrane region" description="Helical" evidence="6">
    <location>
        <begin position="33"/>
        <end position="53"/>
    </location>
</feature>
<dbReference type="Gene3D" id="1.10.3730.20">
    <property type="match status" value="1"/>
</dbReference>
<feature type="transmembrane region" description="Helical" evidence="6">
    <location>
        <begin position="269"/>
        <end position="285"/>
    </location>
</feature>
<dbReference type="PANTHER" id="PTHR32322">
    <property type="entry name" value="INNER MEMBRANE TRANSPORTER"/>
    <property type="match status" value="1"/>
</dbReference>
<feature type="domain" description="EamA" evidence="7">
    <location>
        <begin position="6"/>
        <end position="140"/>
    </location>
</feature>
<dbReference type="InterPro" id="IPR050638">
    <property type="entry name" value="AA-Vitamin_Transporters"/>
</dbReference>
<evidence type="ECO:0000313" key="8">
    <source>
        <dbReference type="EMBL" id="MBT0771886.1"/>
    </source>
</evidence>
<evidence type="ECO:0000313" key="9">
    <source>
        <dbReference type="Proteomes" id="UP001197247"/>
    </source>
</evidence>
<proteinExistence type="inferred from homology"/>
<evidence type="ECO:0000256" key="4">
    <source>
        <dbReference type="ARBA" id="ARBA00022989"/>
    </source>
</evidence>
<keyword evidence="5 6" id="KW-0472">Membrane</keyword>
<dbReference type="Proteomes" id="UP001197247">
    <property type="component" value="Unassembled WGS sequence"/>
</dbReference>
<evidence type="ECO:0000256" key="5">
    <source>
        <dbReference type="ARBA" id="ARBA00023136"/>
    </source>
</evidence>
<comment type="similarity">
    <text evidence="2">Belongs to the EamA transporter family.</text>
</comment>
<dbReference type="InterPro" id="IPR037185">
    <property type="entry name" value="EmrE-like"/>
</dbReference>
<keyword evidence="3 6" id="KW-0812">Transmembrane</keyword>
<comment type="subcellular location">
    <subcellularLocation>
        <location evidence="1">Membrane</location>
        <topology evidence="1">Multi-pass membrane protein</topology>
    </subcellularLocation>
</comment>
<evidence type="ECO:0000256" key="2">
    <source>
        <dbReference type="ARBA" id="ARBA00007362"/>
    </source>
</evidence>
<dbReference type="SUPFAM" id="SSF103481">
    <property type="entry name" value="Multidrug resistance efflux transporter EmrE"/>
    <property type="match status" value="2"/>
</dbReference>
<feature type="transmembrane region" description="Helical" evidence="6">
    <location>
        <begin position="152"/>
        <end position="170"/>
    </location>
</feature>
<feature type="domain" description="EamA" evidence="7">
    <location>
        <begin position="159"/>
        <end position="286"/>
    </location>
</feature>
<name>A0ABS5TLB1_9ACTN</name>
<feature type="transmembrane region" description="Helical" evidence="6">
    <location>
        <begin position="128"/>
        <end position="146"/>
    </location>
</feature>
<feature type="transmembrane region" description="Helical" evidence="6">
    <location>
        <begin position="247"/>
        <end position="263"/>
    </location>
</feature>
<protein>
    <submittedName>
        <fullName evidence="8">DMT family transporter</fullName>
    </submittedName>
</protein>
<dbReference type="Pfam" id="PF00892">
    <property type="entry name" value="EamA"/>
    <property type="match status" value="2"/>
</dbReference>
<accession>A0ABS5TLB1</accession>